<proteinExistence type="predicted"/>
<reference evidence="1" key="1">
    <citation type="submission" date="2021-06" db="EMBL/GenBank/DDBJ databases">
        <authorList>
            <person name="Kallberg Y."/>
            <person name="Tangrot J."/>
            <person name="Rosling A."/>
        </authorList>
    </citation>
    <scope>NUCLEOTIDE SEQUENCE</scope>
    <source>
        <strain evidence="1">IA702</strain>
    </source>
</reference>
<dbReference type="Proteomes" id="UP000789572">
    <property type="component" value="Unassembled WGS sequence"/>
</dbReference>
<dbReference type="InterPro" id="IPR036188">
    <property type="entry name" value="FAD/NAD-bd_sf"/>
</dbReference>
<dbReference type="AlphaFoldDB" id="A0A9N9CFD9"/>
<dbReference type="Gene3D" id="3.50.50.60">
    <property type="entry name" value="FAD/NAD(P)-binding domain"/>
    <property type="match status" value="1"/>
</dbReference>
<dbReference type="OrthoDB" id="66881at2759"/>
<protein>
    <submittedName>
        <fullName evidence="1">1033_t:CDS:1</fullName>
    </submittedName>
</protein>
<sequence length="130" mass="14802">MSESTADYYTFPYKIQKVCVIGADVADLVIAKVLMYIGLNVTVYERGSCNRVYSEDTGPVPLFPSTDPILLRRYQTPNHLVLPTFPNIRNVSPIYVSLHTNIPTPIMTYFNTPYPPNTPLFPNRKSYYCT</sequence>
<evidence type="ECO:0000313" key="1">
    <source>
        <dbReference type="EMBL" id="CAG8601512.1"/>
    </source>
</evidence>
<evidence type="ECO:0000313" key="2">
    <source>
        <dbReference type="Proteomes" id="UP000789572"/>
    </source>
</evidence>
<comment type="caution">
    <text evidence="1">The sequence shown here is derived from an EMBL/GenBank/DDBJ whole genome shotgun (WGS) entry which is preliminary data.</text>
</comment>
<gene>
    <name evidence="1" type="ORF">POCULU_LOCUS7489</name>
</gene>
<dbReference type="EMBL" id="CAJVPJ010001717">
    <property type="protein sequence ID" value="CAG8601512.1"/>
    <property type="molecule type" value="Genomic_DNA"/>
</dbReference>
<keyword evidence="2" id="KW-1185">Reference proteome</keyword>
<organism evidence="1 2">
    <name type="scientific">Paraglomus occultum</name>
    <dbReference type="NCBI Taxonomy" id="144539"/>
    <lineage>
        <taxon>Eukaryota</taxon>
        <taxon>Fungi</taxon>
        <taxon>Fungi incertae sedis</taxon>
        <taxon>Mucoromycota</taxon>
        <taxon>Glomeromycotina</taxon>
        <taxon>Glomeromycetes</taxon>
        <taxon>Paraglomerales</taxon>
        <taxon>Paraglomeraceae</taxon>
        <taxon>Paraglomus</taxon>
    </lineage>
</organism>
<name>A0A9N9CFD9_9GLOM</name>
<accession>A0A9N9CFD9</accession>
<dbReference type="SUPFAM" id="SSF51905">
    <property type="entry name" value="FAD/NAD(P)-binding domain"/>
    <property type="match status" value="1"/>
</dbReference>